<protein>
    <recommendedName>
        <fullName evidence="20">Transmembrane protein</fullName>
    </recommendedName>
</protein>
<evidence type="ECO:0008006" key="20">
    <source>
        <dbReference type="Google" id="ProtNLM"/>
    </source>
</evidence>
<dbReference type="EMBL" id="QSBD01000016">
    <property type="protein sequence ID" value="RGW96351.1"/>
    <property type="molecule type" value="Genomic_DNA"/>
</dbReference>
<dbReference type="AlphaFoldDB" id="A0A125MGL5"/>
<keyword evidence="11" id="KW-1185">Reference proteome</keyword>
<evidence type="ECO:0000313" key="5">
    <source>
        <dbReference type="EMBL" id="RGR26828.1"/>
    </source>
</evidence>
<organism evidence="3 11">
    <name type="scientific">Bacteroides stercoris</name>
    <dbReference type="NCBI Taxonomy" id="46506"/>
    <lineage>
        <taxon>Bacteria</taxon>
        <taxon>Pseudomonadati</taxon>
        <taxon>Bacteroidota</taxon>
        <taxon>Bacteroidia</taxon>
        <taxon>Bacteroidales</taxon>
        <taxon>Bacteroidaceae</taxon>
        <taxon>Bacteroides</taxon>
    </lineage>
</organism>
<evidence type="ECO:0000313" key="12">
    <source>
        <dbReference type="Proteomes" id="UP000261223"/>
    </source>
</evidence>
<dbReference type="Proteomes" id="UP000284777">
    <property type="component" value="Unassembled WGS sequence"/>
</dbReference>
<dbReference type="Proteomes" id="UP000285305">
    <property type="component" value="Unassembled WGS sequence"/>
</dbReference>
<feature type="transmembrane region" description="Helical" evidence="1">
    <location>
        <begin position="75"/>
        <end position="100"/>
    </location>
</feature>
<evidence type="ECO:0000313" key="16">
    <source>
        <dbReference type="Proteomes" id="UP000284777"/>
    </source>
</evidence>
<evidence type="ECO:0000313" key="7">
    <source>
        <dbReference type="EMBL" id="RGW96351.1"/>
    </source>
</evidence>
<keyword evidence="1" id="KW-0812">Transmembrane</keyword>
<evidence type="ECO:0000313" key="2">
    <source>
        <dbReference type="EMBL" id="KAB5314352.1"/>
    </source>
</evidence>
<dbReference type="EMBL" id="LRGC01000001">
    <property type="protein sequence ID" value="KWR57584.1"/>
    <property type="molecule type" value="Genomic_DNA"/>
</dbReference>
<evidence type="ECO:0000313" key="3">
    <source>
        <dbReference type="EMBL" id="KWR57584.1"/>
    </source>
</evidence>
<comment type="caution">
    <text evidence="3">The sequence shown here is derived from an EMBL/GenBank/DDBJ whole genome shotgun (WGS) entry which is preliminary data.</text>
</comment>
<evidence type="ECO:0000313" key="4">
    <source>
        <dbReference type="EMBL" id="RGM09322.1"/>
    </source>
</evidence>
<dbReference type="Proteomes" id="UP000285150">
    <property type="component" value="Unassembled WGS sequence"/>
</dbReference>
<evidence type="ECO:0000313" key="15">
    <source>
        <dbReference type="Proteomes" id="UP000284161"/>
    </source>
</evidence>
<evidence type="ECO:0000313" key="9">
    <source>
        <dbReference type="EMBL" id="RHC22927.1"/>
    </source>
</evidence>
<dbReference type="EMBL" id="QSAF01000003">
    <property type="protein sequence ID" value="RGW35536.1"/>
    <property type="molecule type" value="Genomic_DNA"/>
</dbReference>
<dbReference type="EMBL" id="QSHQ01000081">
    <property type="protein sequence ID" value="RHC22927.1"/>
    <property type="molecule type" value="Genomic_DNA"/>
</dbReference>
<evidence type="ECO:0000256" key="1">
    <source>
        <dbReference type="SAM" id="Phobius"/>
    </source>
</evidence>
<dbReference type="Proteomes" id="UP000284161">
    <property type="component" value="Unassembled WGS sequence"/>
</dbReference>
<dbReference type="Proteomes" id="UP000283762">
    <property type="component" value="Unassembled WGS sequence"/>
</dbReference>
<reference evidence="3" key="2">
    <citation type="submission" date="2016-01" db="EMBL/GenBank/DDBJ databases">
        <authorList>
            <person name="McClelland M."/>
            <person name="Jain A."/>
            <person name="Saraogi P."/>
            <person name="Mendelson R."/>
            <person name="Westerman R."/>
            <person name="SanMiguel P."/>
            <person name="Csonka L."/>
        </authorList>
    </citation>
    <scope>NUCLEOTIDE SEQUENCE</scope>
    <source>
        <strain evidence="3">CL09T03C01</strain>
    </source>
</reference>
<evidence type="ECO:0000313" key="13">
    <source>
        <dbReference type="Proteomes" id="UP000283482"/>
    </source>
</evidence>
<dbReference type="Proteomes" id="UP000056419">
    <property type="component" value="Unassembled WGS sequence"/>
</dbReference>
<evidence type="ECO:0000313" key="10">
    <source>
        <dbReference type="EMBL" id="RHF77224.1"/>
    </source>
</evidence>
<evidence type="ECO:0000313" key="19">
    <source>
        <dbReference type="Proteomes" id="UP000467334"/>
    </source>
</evidence>
<evidence type="ECO:0000313" key="8">
    <source>
        <dbReference type="EMBL" id="RHB33630.1"/>
    </source>
</evidence>
<dbReference type="Proteomes" id="UP000261223">
    <property type="component" value="Unassembled WGS sequence"/>
</dbReference>
<evidence type="ECO:0000313" key="11">
    <source>
        <dbReference type="Proteomes" id="UP000056419"/>
    </source>
</evidence>
<name>A0A125MGL5_BACSE</name>
<dbReference type="Proteomes" id="UP000283482">
    <property type="component" value="Unassembled WGS sequence"/>
</dbReference>
<dbReference type="STRING" id="46506.AA415_00118"/>
<dbReference type="RefSeq" id="WP_022103403.1">
    <property type="nucleotide sequence ID" value="NZ_AP031449.1"/>
</dbReference>
<reference evidence="2 19" key="4">
    <citation type="journal article" date="2019" name="Nat. Med.">
        <title>A library of human gut bacterial isolates paired with longitudinal multiomics data enables mechanistic microbiome research.</title>
        <authorList>
            <person name="Poyet M."/>
            <person name="Groussin M."/>
            <person name="Gibbons S.M."/>
            <person name="Avila-Pacheco J."/>
            <person name="Jiang X."/>
            <person name="Kearney S.M."/>
            <person name="Perrotta A.R."/>
            <person name="Berdy B."/>
            <person name="Zhao S."/>
            <person name="Lieberman T.D."/>
            <person name="Swanson P.K."/>
            <person name="Smith M."/>
            <person name="Roesemann S."/>
            <person name="Alexander J.E."/>
            <person name="Rich S.A."/>
            <person name="Livny J."/>
            <person name="Vlamakis H."/>
            <person name="Clish C."/>
            <person name="Bullock K."/>
            <person name="Deik A."/>
            <person name="Scott J."/>
            <person name="Pierce K.A."/>
            <person name="Xavier R.J."/>
            <person name="Alm E.J."/>
        </authorList>
    </citation>
    <scope>NUCLEOTIDE SEQUENCE [LARGE SCALE GENOMIC DNA]</scope>
    <source>
        <strain evidence="2 19">BIOML-A6</strain>
    </source>
</reference>
<proteinExistence type="predicted"/>
<keyword evidence="1" id="KW-1133">Transmembrane helix</keyword>
<dbReference type="PATRIC" id="fig|46506.5.peg.128"/>
<dbReference type="EMBL" id="QSSV01000034">
    <property type="protein sequence ID" value="RGM09322.1"/>
    <property type="molecule type" value="Genomic_DNA"/>
</dbReference>
<dbReference type="EMBL" id="QRUB01000015">
    <property type="protein sequence ID" value="RGR26828.1"/>
    <property type="molecule type" value="Genomic_DNA"/>
</dbReference>
<accession>A0A125MGL5</accession>
<evidence type="ECO:0000313" key="17">
    <source>
        <dbReference type="Proteomes" id="UP000285150"/>
    </source>
</evidence>
<keyword evidence="1" id="KW-0472">Membrane</keyword>
<reference evidence="12 13" key="3">
    <citation type="submission" date="2018-08" db="EMBL/GenBank/DDBJ databases">
        <title>A genome reference for cultivated species of the human gut microbiota.</title>
        <authorList>
            <person name="Zou Y."/>
            <person name="Xue W."/>
            <person name="Luo G."/>
        </authorList>
    </citation>
    <scope>NUCLEOTIDE SEQUENCE [LARGE SCALE GENOMIC DNA]</scope>
    <source>
        <strain evidence="7 16">AF05-4</strain>
        <strain evidence="6 17">AF12-7</strain>
        <strain evidence="5 15">AF25-6</strain>
        <strain evidence="10 14">AM25-16</strain>
        <strain evidence="9 18">AM36-9BH</strain>
        <strain evidence="8 13">AM40-34</strain>
        <strain evidence="4 12">TF03-6</strain>
    </source>
</reference>
<reference evidence="3 11" key="1">
    <citation type="journal article" date="2016" name="BMC Genomics">
        <title>Type VI secretion systems of human gut Bacteroidales segregate into three genetic architectures, two of which are contained on mobile genetic elements.</title>
        <authorList>
            <person name="Coyne M.J."/>
            <person name="Roelofs K.G."/>
            <person name="Comstock L.E."/>
        </authorList>
    </citation>
    <scope>NUCLEOTIDE SEQUENCE [LARGE SCALE GENOMIC DNA]</scope>
    <source>
        <strain evidence="3 11">CL09T03C01</strain>
    </source>
</reference>
<dbReference type="Proteomes" id="UP000467334">
    <property type="component" value="Unassembled WGS sequence"/>
</dbReference>
<sequence>MEDFDILNKFDNDKLIDIVKNYKRYGYNDALRNYVINLLEERGWSREDLQRFGYLTNNNYDEAEKQYKAYKRNSLIGICTLVFSGGILIIVYLIFLIMAYRNVARFYKALGRNEDETALFNALGVLAYFHLKEKMKEELKGIR</sequence>
<dbReference type="EMBL" id="QRHJ01000007">
    <property type="protein sequence ID" value="RHF77224.1"/>
    <property type="molecule type" value="Genomic_DNA"/>
</dbReference>
<dbReference type="EMBL" id="WCLE01000015">
    <property type="protein sequence ID" value="KAB5314352.1"/>
    <property type="molecule type" value="Genomic_DNA"/>
</dbReference>
<dbReference type="EMBL" id="QSGN01000001">
    <property type="protein sequence ID" value="RHB33630.1"/>
    <property type="molecule type" value="Genomic_DNA"/>
</dbReference>
<evidence type="ECO:0000313" key="6">
    <source>
        <dbReference type="EMBL" id="RGW35536.1"/>
    </source>
</evidence>
<gene>
    <name evidence="3" type="ORF">AA415_00118</name>
    <name evidence="10" type="ORF">DW668_03670</name>
    <name evidence="9" type="ORF">DW853_18380</name>
    <name evidence="8" type="ORF">DW889_00855</name>
    <name evidence="7" type="ORF">DWV41_10845</name>
    <name evidence="6" type="ORF">DWV77_02940</name>
    <name evidence="5" type="ORF">DWY58_13525</name>
    <name evidence="4" type="ORF">DXC34_17420</name>
    <name evidence="2" type="ORF">F9958_08940</name>
</gene>
<evidence type="ECO:0000313" key="14">
    <source>
        <dbReference type="Proteomes" id="UP000283762"/>
    </source>
</evidence>
<evidence type="ECO:0000313" key="18">
    <source>
        <dbReference type="Proteomes" id="UP000285305"/>
    </source>
</evidence>